<keyword evidence="4" id="KW-1185">Reference proteome</keyword>
<dbReference type="EMBL" id="JANKHO010002008">
    <property type="protein sequence ID" value="KAJ3495664.1"/>
    <property type="molecule type" value="Genomic_DNA"/>
</dbReference>
<keyword evidence="2" id="KW-1133">Transmembrane helix</keyword>
<evidence type="ECO:0000256" key="2">
    <source>
        <dbReference type="SAM" id="Phobius"/>
    </source>
</evidence>
<sequence>MATTDGMQDMDFLAIYGFDDGQGHQEGLQTGPEHPQMSTLGSNNPFIPFTLRTTPVTSHPPHVTPASPLPLRGNLRPFPVPFAYSQPQPPPSVPAPNPFYFGYTPSFSAPFPPSYHPPYSSLYPPQPAPYQYPYYSGYPPVSGFHHPFHPFPQQQPLQPPIEDCPQTPIAPHAPQFPLHLMPLSFLLPLLLYADVPIPLLLHLALLLLVLLAHPTVPLQLLLILFVVLPILILAPLQYDAAATPLLIPAPVSSSSTSTFSLPNLSTLRLLDSEKDFPFWSEDVRHVLAAQDLLSHIIDPAEDFDRDRLSLRPSYPPVLPANPSHADYVTYDAWWKEDSRAQHILTARLSSAARLFLVHLDATPTRRTARAIYTTLVEAFAQKDRLLNMHLCDALLKATCQPGRVKEYVGQWRQGLSQLRASSYSIPAALLMRSFVSHVC</sequence>
<dbReference type="Proteomes" id="UP001148786">
    <property type="component" value="Unassembled WGS sequence"/>
</dbReference>
<accession>A0A9W8JQU8</accession>
<keyword evidence="2" id="KW-0472">Membrane</keyword>
<comment type="caution">
    <text evidence="3">The sequence shown here is derived from an EMBL/GenBank/DDBJ whole genome shotgun (WGS) entry which is preliminary data.</text>
</comment>
<organism evidence="3 4">
    <name type="scientific">Agrocybe chaxingu</name>
    <dbReference type="NCBI Taxonomy" id="84603"/>
    <lineage>
        <taxon>Eukaryota</taxon>
        <taxon>Fungi</taxon>
        <taxon>Dikarya</taxon>
        <taxon>Basidiomycota</taxon>
        <taxon>Agaricomycotina</taxon>
        <taxon>Agaricomycetes</taxon>
        <taxon>Agaricomycetidae</taxon>
        <taxon>Agaricales</taxon>
        <taxon>Agaricineae</taxon>
        <taxon>Strophariaceae</taxon>
        <taxon>Agrocybe</taxon>
    </lineage>
</organism>
<feature type="transmembrane region" description="Helical" evidence="2">
    <location>
        <begin position="218"/>
        <end position="236"/>
    </location>
</feature>
<gene>
    <name evidence="3" type="ORF">NLJ89_g10592</name>
</gene>
<feature type="region of interest" description="Disordered" evidence="1">
    <location>
        <begin position="21"/>
        <end position="42"/>
    </location>
</feature>
<evidence type="ECO:0000313" key="4">
    <source>
        <dbReference type="Proteomes" id="UP001148786"/>
    </source>
</evidence>
<evidence type="ECO:0000256" key="1">
    <source>
        <dbReference type="SAM" id="MobiDB-lite"/>
    </source>
</evidence>
<feature type="transmembrane region" description="Helical" evidence="2">
    <location>
        <begin position="189"/>
        <end position="212"/>
    </location>
</feature>
<proteinExistence type="predicted"/>
<evidence type="ECO:0000313" key="3">
    <source>
        <dbReference type="EMBL" id="KAJ3495664.1"/>
    </source>
</evidence>
<name>A0A9W8JQU8_9AGAR</name>
<reference evidence="3" key="1">
    <citation type="submission" date="2022-07" db="EMBL/GenBank/DDBJ databases">
        <title>Genome Sequence of Agrocybe chaxingu.</title>
        <authorList>
            <person name="Buettner E."/>
        </authorList>
    </citation>
    <scope>NUCLEOTIDE SEQUENCE</scope>
    <source>
        <strain evidence="3">MP-N11</strain>
    </source>
</reference>
<protein>
    <submittedName>
        <fullName evidence="3">Uncharacterized protein</fullName>
    </submittedName>
</protein>
<keyword evidence="2" id="KW-0812">Transmembrane</keyword>
<dbReference type="AlphaFoldDB" id="A0A9W8JQU8"/>